<name>A0ACB9SMS5_9MYRT</name>
<dbReference type="Proteomes" id="UP001057402">
    <property type="component" value="Chromosome 1"/>
</dbReference>
<dbReference type="EMBL" id="CM042880">
    <property type="protein sequence ID" value="KAI4389512.1"/>
    <property type="molecule type" value="Genomic_DNA"/>
</dbReference>
<reference evidence="2" key="1">
    <citation type="journal article" date="2023" name="Front. Plant Sci.">
        <title>Chromosomal-level genome assembly of Melastoma candidum provides insights into trichome evolution.</title>
        <authorList>
            <person name="Zhong Y."/>
            <person name="Wu W."/>
            <person name="Sun C."/>
            <person name="Zou P."/>
            <person name="Liu Y."/>
            <person name="Dai S."/>
            <person name="Zhou R."/>
        </authorList>
    </citation>
    <scope>NUCLEOTIDE SEQUENCE [LARGE SCALE GENOMIC DNA]</scope>
</reference>
<protein>
    <submittedName>
        <fullName evidence="1">Uncharacterized protein</fullName>
    </submittedName>
</protein>
<keyword evidence="2" id="KW-1185">Reference proteome</keyword>
<organism evidence="1 2">
    <name type="scientific">Melastoma candidum</name>
    <dbReference type="NCBI Taxonomy" id="119954"/>
    <lineage>
        <taxon>Eukaryota</taxon>
        <taxon>Viridiplantae</taxon>
        <taxon>Streptophyta</taxon>
        <taxon>Embryophyta</taxon>
        <taxon>Tracheophyta</taxon>
        <taxon>Spermatophyta</taxon>
        <taxon>Magnoliopsida</taxon>
        <taxon>eudicotyledons</taxon>
        <taxon>Gunneridae</taxon>
        <taxon>Pentapetalae</taxon>
        <taxon>rosids</taxon>
        <taxon>malvids</taxon>
        <taxon>Myrtales</taxon>
        <taxon>Melastomataceae</taxon>
        <taxon>Melastomatoideae</taxon>
        <taxon>Melastomateae</taxon>
        <taxon>Melastoma</taxon>
    </lineage>
</organism>
<proteinExistence type="predicted"/>
<evidence type="ECO:0000313" key="2">
    <source>
        <dbReference type="Proteomes" id="UP001057402"/>
    </source>
</evidence>
<evidence type="ECO:0000313" key="1">
    <source>
        <dbReference type="EMBL" id="KAI4389512.1"/>
    </source>
</evidence>
<gene>
    <name evidence="1" type="ORF">MLD38_001730</name>
</gene>
<accession>A0ACB9SMS5</accession>
<sequence length="210" mass="22252">MSCNGCRVLRKGCSDSCVLRSCLQWIPSAEAQGHATLFLSKFFGRSDLFSLVAAVPDSQRSSLFWSLLFEACGRTVNPVSGAVGLLSTGNWHVCEAAVETVFSGGVPHPIVGGVLADDTFSGNSSGMQSPRSVNLDINFPVYDPNLKMKANWLGKRRGKRSHMMDSWGTKASSLGSDASEVIDPGKGPGQGGEAVGDAGHQETKLLNLFS</sequence>
<comment type="caution">
    <text evidence="1">The sequence shown here is derived from an EMBL/GenBank/DDBJ whole genome shotgun (WGS) entry which is preliminary data.</text>
</comment>